<gene>
    <name evidence="13" type="ORF">CALCODRAFT_551642</name>
</gene>
<dbReference type="Gene3D" id="1.20.58.1040">
    <property type="match status" value="1"/>
</dbReference>
<keyword evidence="6 10" id="KW-0472">Membrane</keyword>
<evidence type="ECO:0000256" key="1">
    <source>
        <dbReference type="ARBA" id="ARBA00004196"/>
    </source>
</evidence>
<keyword evidence="7" id="KW-1015">Disulfide bond</keyword>
<dbReference type="AlphaFoldDB" id="A0A165DJX3"/>
<reference evidence="13 14" key="1">
    <citation type="journal article" date="2016" name="Mol. Biol. Evol.">
        <title>Comparative Genomics of Early-Diverging Mushroom-Forming Fungi Provides Insights into the Origins of Lignocellulose Decay Capabilities.</title>
        <authorList>
            <person name="Nagy L.G."/>
            <person name="Riley R."/>
            <person name="Tritt A."/>
            <person name="Adam C."/>
            <person name="Daum C."/>
            <person name="Floudas D."/>
            <person name="Sun H."/>
            <person name="Yadav J.S."/>
            <person name="Pangilinan J."/>
            <person name="Larsson K.H."/>
            <person name="Matsuura K."/>
            <person name="Barry K."/>
            <person name="Labutti K."/>
            <person name="Kuo R."/>
            <person name="Ohm R.A."/>
            <person name="Bhattacharya S.S."/>
            <person name="Shirouzu T."/>
            <person name="Yoshinaga Y."/>
            <person name="Martin F.M."/>
            <person name="Grigoriev I.V."/>
            <person name="Hibbett D.S."/>
        </authorList>
    </citation>
    <scope>NUCLEOTIDE SEQUENCE [LARGE SCALE GENOMIC DNA]</scope>
    <source>
        <strain evidence="13 14">HHB12733</strain>
    </source>
</reference>
<keyword evidence="14" id="KW-1185">Reference proteome</keyword>
<comment type="similarity">
    <text evidence="3 10">Belongs to the glycosyl hydrolase 72 family.</text>
</comment>
<keyword evidence="9 10" id="KW-0449">Lipoprotein</keyword>
<sequence>MLLPRALLALLAATAVRALPQVTKSGRYLFTPDGNRFYIKGVSYQQQGTVQANGQPGAFPEPTDYIDPLADAAGCARDIPYISSLKANAIRVYSVNSSLDHSSCMSAFSNAGIYVILDLALPVTGSINRASPSWTTSLLDVYTATIDAFLQYDNLLAVNIGNEVVNSDATTESAPFIKAAARDIKAYLRSKGSSVLVAYASTDGSDTTDDWRDPLANYLACGSDSTSIDLYGLNNYRWCGAAGSFEGSWASTVAAFSNYPFPAYFSEYGCVDDLPRLWNEVPVLYGSQMVGEWSGGLAFSYFPAVGGYGLVNISSDNTSVITGSDWSLLQSELSNVTFINTPTSANAPSTSPVACPGQNSSFLASQTLPPTPDAAKCACFRDSAFSCAYTGPASNTDVQGALFNYVCNALGAEGANCSIIAANGTTGTYGILSDCDAVTQLSWAFSYYYELSNRDPQGCDFAGNATINNAVSTSAANVAAQSCLASVPSGGVFTPTASSAGTSPTGSGASSSGGSSSPSSGGKSAAVAWRVETGVLGGILGAALAAAVGAAVTLL</sequence>
<evidence type="ECO:0000313" key="14">
    <source>
        <dbReference type="Proteomes" id="UP000076842"/>
    </source>
</evidence>
<keyword evidence="5 10" id="KW-0732">Signal</keyword>
<feature type="region of interest" description="Disordered" evidence="11">
    <location>
        <begin position="497"/>
        <end position="520"/>
    </location>
</feature>
<dbReference type="GO" id="GO:0098552">
    <property type="term" value="C:side of membrane"/>
    <property type="evidence" value="ECO:0007669"/>
    <property type="project" value="UniProtKB-KW"/>
</dbReference>
<feature type="chain" id="PRO_5007748326" description="1,3-beta-glucanosyltransferase" evidence="10">
    <location>
        <begin position="19"/>
        <end position="555"/>
    </location>
</feature>
<feature type="domain" description="X8" evidence="12">
    <location>
        <begin position="385"/>
        <end position="485"/>
    </location>
</feature>
<dbReference type="InParanoid" id="A0A165DJX3"/>
<dbReference type="Proteomes" id="UP000076842">
    <property type="component" value="Unassembled WGS sequence"/>
</dbReference>
<dbReference type="Pfam" id="PF07983">
    <property type="entry name" value="X8"/>
    <property type="match status" value="1"/>
</dbReference>
<evidence type="ECO:0000256" key="3">
    <source>
        <dbReference type="ARBA" id="ARBA00007528"/>
    </source>
</evidence>
<evidence type="ECO:0000256" key="4">
    <source>
        <dbReference type="ARBA" id="ARBA00022622"/>
    </source>
</evidence>
<evidence type="ECO:0000259" key="12">
    <source>
        <dbReference type="SMART" id="SM00768"/>
    </source>
</evidence>
<name>A0A165DJX3_9BASI</name>
<evidence type="ECO:0000256" key="2">
    <source>
        <dbReference type="ARBA" id="ARBA00004589"/>
    </source>
</evidence>
<dbReference type="PANTHER" id="PTHR31468:SF2">
    <property type="entry name" value="1,3-BETA-GLUCANOSYLTRANSFERASE GAS1"/>
    <property type="match status" value="1"/>
</dbReference>
<dbReference type="SUPFAM" id="SSF51445">
    <property type="entry name" value="(Trans)glycosidases"/>
    <property type="match status" value="1"/>
</dbReference>
<evidence type="ECO:0000256" key="11">
    <source>
        <dbReference type="SAM" id="MobiDB-lite"/>
    </source>
</evidence>
<dbReference type="Pfam" id="PF03198">
    <property type="entry name" value="Glyco_hydro_72"/>
    <property type="match status" value="1"/>
</dbReference>
<comment type="function">
    <text evidence="10">Splits internally a 1,3-beta-glucan molecule and transfers the newly generated reducing end (the donor) to the non-reducing end of another 1,3-beta-glucan molecule (the acceptor) forming a 1,3-beta linkage, resulting in the elongation of 1,3-beta-glucan chains in the cell wall.</text>
</comment>
<dbReference type="GO" id="GO:0071970">
    <property type="term" value="P:fungal-type cell wall (1-&gt;3)-beta-D-glucan biosynthetic process"/>
    <property type="evidence" value="ECO:0007669"/>
    <property type="project" value="TreeGrafter"/>
</dbReference>
<evidence type="ECO:0000256" key="9">
    <source>
        <dbReference type="ARBA" id="ARBA00023288"/>
    </source>
</evidence>
<dbReference type="EC" id="2.4.1.-" evidence="10"/>
<dbReference type="InterPro" id="IPR012946">
    <property type="entry name" value="X8"/>
</dbReference>
<keyword evidence="4 10" id="KW-0336">GPI-anchor</keyword>
<dbReference type="EMBL" id="KV424050">
    <property type="protein sequence ID" value="KZT52973.1"/>
    <property type="molecule type" value="Genomic_DNA"/>
</dbReference>
<dbReference type="InterPro" id="IPR017853">
    <property type="entry name" value="GH"/>
</dbReference>
<keyword evidence="8" id="KW-0325">Glycoprotein</keyword>
<dbReference type="SMART" id="SM00768">
    <property type="entry name" value="X8"/>
    <property type="match status" value="1"/>
</dbReference>
<keyword evidence="10" id="KW-0808">Transferase</keyword>
<evidence type="ECO:0000313" key="13">
    <source>
        <dbReference type="EMBL" id="KZT52973.1"/>
    </source>
</evidence>
<evidence type="ECO:0000256" key="5">
    <source>
        <dbReference type="ARBA" id="ARBA00022729"/>
    </source>
</evidence>
<protein>
    <recommendedName>
        <fullName evidence="10">1,3-beta-glucanosyltransferase</fullName>
        <ecNumber evidence="10">2.4.1.-</ecNumber>
    </recommendedName>
</protein>
<feature type="signal peptide" evidence="10">
    <location>
        <begin position="1"/>
        <end position="18"/>
    </location>
</feature>
<dbReference type="InterPro" id="IPR004886">
    <property type="entry name" value="Glucanosyltransferase"/>
</dbReference>
<dbReference type="OrthoDB" id="421038at2759"/>
<evidence type="ECO:0000256" key="10">
    <source>
        <dbReference type="RuleBase" id="RU361209"/>
    </source>
</evidence>
<dbReference type="FunCoup" id="A0A165DJX3">
    <property type="interactions" value="73"/>
</dbReference>
<organism evidence="13 14">
    <name type="scientific">Calocera cornea HHB12733</name>
    <dbReference type="NCBI Taxonomy" id="1353952"/>
    <lineage>
        <taxon>Eukaryota</taxon>
        <taxon>Fungi</taxon>
        <taxon>Dikarya</taxon>
        <taxon>Basidiomycota</taxon>
        <taxon>Agaricomycotina</taxon>
        <taxon>Dacrymycetes</taxon>
        <taxon>Dacrymycetales</taxon>
        <taxon>Dacrymycetaceae</taxon>
        <taxon>Calocera</taxon>
    </lineage>
</organism>
<dbReference type="PANTHER" id="PTHR31468">
    <property type="entry name" value="1,3-BETA-GLUCANOSYLTRANSFERASE GAS1"/>
    <property type="match status" value="1"/>
</dbReference>
<dbReference type="GO" id="GO:0005886">
    <property type="term" value="C:plasma membrane"/>
    <property type="evidence" value="ECO:0007669"/>
    <property type="project" value="UniProtKB-SubCell"/>
</dbReference>
<dbReference type="GO" id="GO:0031505">
    <property type="term" value="P:fungal-type cell wall organization"/>
    <property type="evidence" value="ECO:0007669"/>
    <property type="project" value="TreeGrafter"/>
</dbReference>
<dbReference type="STRING" id="1353952.A0A165DJX3"/>
<comment type="subcellular location">
    <subcellularLocation>
        <location evidence="1">Cell envelope</location>
    </subcellularLocation>
    <subcellularLocation>
        <location evidence="10">Cell membrane</location>
        <topology evidence="10">Lipid-anchor</topology>
        <topology evidence="10">GPI-anchor</topology>
    </subcellularLocation>
    <subcellularLocation>
        <location evidence="2">Membrane</location>
        <topology evidence="2">Lipid-anchor</topology>
        <topology evidence="2">GPI-anchor</topology>
    </subcellularLocation>
</comment>
<evidence type="ECO:0000256" key="8">
    <source>
        <dbReference type="ARBA" id="ARBA00023180"/>
    </source>
</evidence>
<proteinExistence type="inferred from homology"/>
<accession>A0A165DJX3</accession>
<evidence type="ECO:0000256" key="7">
    <source>
        <dbReference type="ARBA" id="ARBA00023157"/>
    </source>
</evidence>
<dbReference type="Gene3D" id="3.20.20.80">
    <property type="entry name" value="Glycosidases"/>
    <property type="match status" value="1"/>
</dbReference>
<dbReference type="GO" id="GO:0042124">
    <property type="term" value="F:1,3-beta-glucanosyltransferase activity"/>
    <property type="evidence" value="ECO:0007669"/>
    <property type="project" value="TreeGrafter"/>
</dbReference>
<evidence type="ECO:0000256" key="6">
    <source>
        <dbReference type="ARBA" id="ARBA00023136"/>
    </source>
</evidence>